<dbReference type="Pfam" id="PF26395">
    <property type="entry name" value="E2-CBASS"/>
    <property type="match status" value="1"/>
</dbReference>
<evidence type="ECO:0000313" key="2">
    <source>
        <dbReference type="EMBL" id="GAK74466.1"/>
    </source>
</evidence>
<sequence length="145" mass="17725">MDKRYHRKNRRLPKFKLVSRTIISREKSFLEKHFPEIEVQLKGDKLICFGTTQPSSQCPLYKFRIEYDGFSPPDVFIVEPEIVYDSKIHLYPSNNSLCLYYPKEMPWNRFKHRLYETIIPWTLEWCVFYELYKITGVWEHPEIHF</sequence>
<evidence type="ECO:0000259" key="1">
    <source>
        <dbReference type="Pfam" id="PF26395"/>
    </source>
</evidence>
<reference evidence="2 3" key="1">
    <citation type="journal article" date="2014" name="Genome Announc.">
        <title>Draft Genome Sequences of Marine Flavobacterium Nonlabens Strains NR17, NR24, NR27, NR32, NR33, and Ara13.</title>
        <authorList>
            <person name="Nakanishi M."/>
            <person name="Meirelles P."/>
            <person name="Suzuki R."/>
            <person name="Takatani N."/>
            <person name="Mino S."/>
            <person name="Suda W."/>
            <person name="Oshima K."/>
            <person name="Hattori M."/>
            <person name="Ohkuma M."/>
            <person name="Hosokawa M."/>
            <person name="Miyashita K."/>
            <person name="Thompson F.L."/>
            <person name="Niwa A."/>
            <person name="Sawabe T."/>
            <person name="Sawabe T."/>
        </authorList>
    </citation>
    <scope>NUCLEOTIDE SEQUENCE [LARGE SCALE GENOMIC DNA]</scope>
    <source>
        <strain evidence="3">JCM19296</strain>
    </source>
</reference>
<accession>A0A081D6C0</accession>
<dbReference type="EMBL" id="BBLG01000001">
    <property type="protein sequence ID" value="GAK74466.1"/>
    <property type="molecule type" value="Genomic_DNA"/>
</dbReference>
<name>A0A081D6C0_NONUL</name>
<dbReference type="AlphaFoldDB" id="A0A081D6C0"/>
<dbReference type="InterPro" id="IPR058588">
    <property type="entry name" value="E2-CBASS"/>
</dbReference>
<dbReference type="Proteomes" id="UP000028980">
    <property type="component" value="Unassembled WGS sequence"/>
</dbReference>
<organism evidence="2 3">
    <name type="scientific">Nonlabens ulvanivorans</name>
    <name type="common">Persicivirga ulvanivorans</name>
    <dbReference type="NCBI Taxonomy" id="906888"/>
    <lineage>
        <taxon>Bacteria</taxon>
        <taxon>Pseudomonadati</taxon>
        <taxon>Bacteroidota</taxon>
        <taxon>Flavobacteriia</taxon>
        <taxon>Flavobacteriales</taxon>
        <taxon>Flavobacteriaceae</taxon>
        <taxon>Nonlabens</taxon>
    </lineage>
</organism>
<feature type="domain" description="Type II CBASS E2 protein" evidence="1">
    <location>
        <begin position="27"/>
        <end position="144"/>
    </location>
</feature>
<comment type="caution">
    <text evidence="2">The sequence shown here is derived from an EMBL/GenBank/DDBJ whole genome shotgun (WGS) entry which is preliminary data.</text>
</comment>
<gene>
    <name evidence="2" type="ORF">JCM19296_44</name>
</gene>
<proteinExistence type="predicted"/>
<evidence type="ECO:0000313" key="3">
    <source>
        <dbReference type="Proteomes" id="UP000028980"/>
    </source>
</evidence>
<protein>
    <recommendedName>
        <fullName evidence="1">Type II CBASS E2 protein domain-containing protein</fullName>
    </recommendedName>
</protein>